<dbReference type="EMBL" id="CM037157">
    <property type="protein sequence ID" value="KAH7848778.1"/>
    <property type="molecule type" value="Genomic_DNA"/>
</dbReference>
<evidence type="ECO:0000313" key="2">
    <source>
        <dbReference type="Proteomes" id="UP000828048"/>
    </source>
</evidence>
<sequence>MEPDKNTKGSAGNTIVRRSKRQKVSATKDLHLAPKCPIPDSKSTKSRVNFSTGMAKQIFLKQVKEGLNNNFVLSPISMDLLLGMVASGLCGTALERTLTLLGAQDIHEIKSSASAIMAAFAGGGGRSDKGGDDLVLCMVNGAWVDKQFPLVDSYKEDVLKGIYDCDAQTVDFVEQANEVAKQINLWAEDASKGLITDLLQPDKLSPLTTIVLANGLYFKGIWAHKHKFDASLTKKRNFHLLTGDTISVPFMKSCERYHYRSFDTFKVLKIPYQSANPDRKFSMYFFLPHENVGLEHLFEELYSDSVFLKQDFFNLSMKSFDEVLIPKFKFSYEFDVSRTMEEMGMTFSFTENPEDVSGVMEMPEGVQFLDPIMIQKVVINVDEKGTEAAVVTRSQLATTAGRCSPPKLSFVADHPFMFMIREEISELVFFTGAVLNPCL</sequence>
<accession>A0ACB7Y5G4</accession>
<comment type="caution">
    <text evidence="1">The sequence shown here is derived from an EMBL/GenBank/DDBJ whole genome shotgun (WGS) entry which is preliminary data.</text>
</comment>
<evidence type="ECO:0000313" key="1">
    <source>
        <dbReference type="EMBL" id="KAH7848778.1"/>
    </source>
</evidence>
<gene>
    <name evidence="1" type="ORF">Vadar_007707</name>
</gene>
<keyword evidence="2" id="KW-1185">Reference proteome</keyword>
<dbReference type="Proteomes" id="UP000828048">
    <property type="component" value="Chromosome 7"/>
</dbReference>
<organism evidence="1 2">
    <name type="scientific">Vaccinium darrowii</name>
    <dbReference type="NCBI Taxonomy" id="229202"/>
    <lineage>
        <taxon>Eukaryota</taxon>
        <taxon>Viridiplantae</taxon>
        <taxon>Streptophyta</taxon>
        <taxon>Embryophyta</taxon>
        <taxon>Tracheophyta</taxon>
        <taxon>Spermatophyta</taxon>
        <taxon>Magnoliopsida</taxon>
        <taxon>eudicotyledons</taxon>
        <taxon>Gunneridae</taxon>
        <taxon>Pentapetalae</taxon>
        <taxon>asterids</taxon>
        <taxon>Ericales</taxon>
        <taxon>Ericaceae</taxon>
        <taxon>Vaccinioideae</taxon>
        <taxon>Vaccinieae</taxon>
        <taxon>Vaccinium</taxon>
    </lineage>
</organism>
<reference evidence="1 2" key="1">
    <citation type="journal article" date="2021" name="Hortic Res">
        <title>High-quality reference genome and annotation aids understanding of berry development for evergreen blueberry (Vaccinium darrowii).</title>
        <authorList>
            <person name="Yu J."/>
            <person name="Hulse-Kemp A.M."/>
            <person name="Babiker E."/>
            <person name="Staton M."/>
        </authorList>
    </citation>
    <scope>NUCLEOTIDE SEQUENCE [LARGE SCALE GENOMIC DNA]</scope>
    <source>
        <strain evidence="2">cv. NJ 8807/NJ 8810</strain>
        <tissue evidence="1">Young leaf</tissue>
    </source>
</reference>
<proteinExistence type="predicted"/>
<protein>
    <submittedName>
        <fullName evidence="1">Uncharacterized protein</fullName>
    </submittedName>
</protein>
<name>A0ACB7Y5G4_9ERIC</name>